<evidence type="ECO:0000313" key="1">
    <source>
        <dbReference type="EMBL" id="SDP82172.1"/>
    </source>
</evidence>
<reference evidence="2" key="1">
    <citation type="submission" date="2016-10" db="EMBL/GenBank/DDBJ databases">
        <authorList>
            <person name="Varghese N."/>
            <person name="Submissions S."/>
        </authorList>
    </citation>
    <scope>NUCLEOTIDE SEQUENCE [LARGE SCALE GENOMIC DNA]</scope>
    <source>
        <strain evidence="2">DSM 17101</strain>
    </source>
</reference>
<sequence>MILAVLAFGFWHASKPKLANTSISPRHVYRIEYYDASLIQRIIHHDMKMPTFVRLYRNDPEVLLGESQVVDMWMNGQLYWWFDPPLNVVQVGRDVVFEGIPPECTDCPKLPESAYRP</sequence>
<accession>A0A1H0VUA9</accession>
<organism evidence="1 2">
    <name type="scientific">Paracidovorax cattleyae</name>
    <dbReference type="NCBI Taxonomy" id="80868"/>
    <lineage>
        <taxon>Bacteria</taxon>
        <taxon>Pseudomonadati</taxon>
        <taxon>Pseudomonadota</taxon>
        <taxon>Betaproteobacteria</taxon>
        <taxon>Burkholderiales</taxon>
        <taxon>Comamonadaceae</taxon>
        <taxon>Paracidovorax</taxon>
    </lineage>
</organism>
<proteinExistence type="predicted"/>
<keyword evidence="2" id="KW-1185">Reference proteome</keyword>
<dbReference type="Proteomes" id="UP000199317">
    <property type="component" value="Unassembled WGS sequence"/>
</dbReference>
<dbReference type="EMBL" id="FNJL01000029">
    <property type="protein sequence ID" value="SDP82172.1"/>
    <property type="molecule type" value="Genomic_DNA"/>
</dbReference>
<protein>
    <submittedName>
        <fullName evidence="1">Uncharacterized protein</fullName>
    </submittedName>
</protein>
<gene>
    <name evidence="1" type="ORF">SAMN04489708_1293</name>
</gene>
<name>A0A1H0VUA9_9BURK</name>
<evidence type="ECO:0000313" key="2">
    <source>
        <dbReference type="Proteomes" id="UP000199317"/>
    </source>
</evidence>
<dbReference type="AlphaFoldDB" id="A0A1H0VUA9"/>